<keyword evidence="2" id="KW-1185">Reference proteome</keyword>
<protein>
    <submittedName>
        <fullName evidence="1">Uncharacterized protein</fullName>
    </submittedName>
</protein>
<accession>A0ABT9Y2G5</accession>
<sequence length="75" mass="8443">MNKGTLQEDLKFALWIPSRGSSRFTAILHDLVLPEHGDRILQGNVAFTPEYIQRVLEVADGKFGICTVFINQLVN</sequence>
<proteinExistence type="predicted"/>
<reference evidence="1 2" key="1">
    <citation type="submission" date="2023-07" db="EMBL/GenBank/DDBJ databases">
        <title>Genomic Encyclopedia of Type Strains, Phase IV (KMG-IV): sequencing the most valuable type-strain genomes for metagenomic binning, comparative biology and taxonomic classification.</title>
        <authorList>
            <person name="Goeker M."/>
        </authorList>
    </citation>
    <scope>NUCLEOTIDE SEQUENCE [LARGE SCALE GENOMIC DNA]</scope>
    <source>
        <strain evidence="1 2">DSM 27594</strain>
    </source>
</reference>
<dbReference type="EMBL" id="JAUSTW010000014">
    <property type="protein sequence ID" value="MDQ0201941.1"/>
    <property type="molecule type" value="Genomic_DNA"/>
</dbReference>
<comment type="caution">
    <text evidence="1">The sequence shown here is derived from an EMBL/GenBank/DDBJ whole genome shotgun (WGS) entry which is preliminary data.</text>
</comment>
<name>A0ABT9Y2G5_9BACI</name>
<gene>
    <name evidence="1" type="ORF">J2S10_005152</name>
</gene>
<dbReference type="Proteomes" id="UP001224122">
    <property type="component" value="Unassembled WGS sequence"/>
</dbReference>
<organism evidence="1 2">
    <name type="scientific">Neobacillus ginsengisoli</name>
    <dbReference type="NCBI Taxonomy" id="904295"/>
    <lineage>
        <taxon>Bacteria</taxon>
        <taxon>Bacillati</taxon>
        <taxon>Bacillota</taxon>
        <taxon>Bacilli</taxon>
        <taxon>Bacillales</taxon>
        <taxon>Bacillaceae</taxon>
        <taxon>Neobacillus</taxon>
    </lineage>
</organism>
<evidence type="ECO:0000313" key="2">
    <source>
        <dbReference type="Proteomes" id="UP001224122"/>
    </source>
</evidence>
<dbReference type="RefSeq" id="WP_307413703.1">
    <property type="nucleotide sequence ID" value="NZ_JAUSTW010000014.1"/>
</dbReference>
<evidence type="ECO:0000313" key="1">
    <source>
        <dbReference type="EMBL" id="MDQ0201941.1"/>
    </source>
</evidence>